<sequence>MNRLSDRIDPTASDTLRILTDLVGMPTAVPPGDNYEEIVDYLMPKFADLGFEVEKVCIPEDIFKQKMKNPELHGKRANLHAYLDVCADRTLVIYTHLDVVPVGDGWTFPPYEGTIADGKFYARGSADSKAAVAALLTALTQIRELGITPAYNLNIALTTDEEIGPYSGLCYFADIGLLSGDYFLCMDGEGDDVIIGTNGILTWRVDVFGRTYHSGSSFLGVNALEKSVAMMNGMLALKSEVEDRRSEMPSSHVVADKTGFLNVKPILNITMIESGVKENVVPGICTIRGDRRVIPEETFDTAIEEIERALANAAGAGADTRYEFTYELGYPPMYTDASHPWIGQVQTVANEVSDRKIGIAGAQGSLDVAYVIGITGQPVCCHGVGRVLESRAHAEDENVRIEDLVRYTKFLGLLLTE</sequence>
<name>A0AC61L5W5_9EURY</name>
<dbReference type="Proteomes" id="UP000248329">
    <property type="component" value="Unassembled WGS sequence"/>
</dbReference>
<dbReference type="EMBL" id="PQXF01000003">
    <property type="protein sequence ID" value="PXF61757.1"/>
    <property type="molecule type" value="Genomic_DNA"/>
</dbReference>
<organism evidence="1 2">
    <name type="scientific">Candidatus Methanogaster sp</name>
    <dbReference type="NCBI Taxonomy" id="3386292"/>
    <lineage>
        <taxon>Archaea</taxon>
        <taxon>Methanobacteriati</taxon>
        <taxon>Methanobacteriota</taxon>
        <taxon>Stenosarchaea group</taxon>
        <taxon>Methanomicrobia</taxon>
        <taxon>Methanosarcinales</taxon>
        <taxon>ANME-2 cluster</taxon>
        <taxon>Candidatus Methanogasteraceae</taxon>
        <taxon>Candidatus Methanogaster</taxon>
    </lineage>
</organism>
<gene>
    <name evidence="1" type="ORF">C4B59_02580</name>
</gene>
<evidence type="ECO:0000313" key="1">
    <source>
        <dbReference type="EMBL" id="PXF61757.1"/>
    </source>
</evidence>
<evidence type="ECO:0000313" key="2">
    <source>
        <dbReference type="Proteomes" id="UP000248329"/>
    </source>
</evidence>
<protein>
    <submittedName>
        <fullName evidence="1">Acetylornithine deacetylase</fullName>
    </submittedName>
</protein>
<accession>A0AC61L5W5</accession>
<reference evidence="1" key="1">
    <citation type="submission" date="2018-01" db="EMBL/GenBank/DDBJ databases">
        <authorList>
            <person name="Krukenberg V."/>
        </authorList>
    </citation>
    <scope>NUCLEOTIDE SEQUENCE</scope>
    <source>
        <strain evidence="1">E20ANME2</strain>
    </source>
</reference>
<proteinExistence type="predicted"/>
<comment type="caution">
    <text evidence="1">The sequence shown here is derived from an EMBL/GenBank/DDBJ whole genome shotgun (WGS) entry which is preliminary data.</text>
</comment>